<evidence type="ECO:0000313" key="2">
    <source>
        <dbReference type="EMBL" id="KAF2002629.1"/>
    </source>
</evidence>
<dbReference type="PANTHER" id="PTHR46082">
    <property type="entry name" value="ATP/GTP-BINDING PROTEIN-RELATED"/>
    <property type="match status" value="1"/>
</dbReference>
<feature type="non-terminal residue" evidence="2">
    <location>
        <position position="321"/>
    </location>
</feature>
<protein>
    <submittedName>
        <fullName evidence="2">Purine and uridine phosphorylase</fullName>
    </submittedName>
</protein>
<sequence length="321" mass="35777">SKPSTNDFKIAVVCALPVEDVAIQAMFDVHYGKKDGLPINVGNEEDKEDWNVYPGKIGDQYVVMLRTRIGTDDASNGRAALRREYKRITLVFVVGVCGGIPHYTHSVGQKVDVLLGDVVVSHQILAHDLRKQHHDHFTLQEDPYPLRKLSRKVENFVEKRGVGKDYKLFKDHVTKIMDETAKTLEPDSQVSPQYLGADHDTLFEYDYNHPGGDDCSDCDPKKVVHRDRLGNSSIAPEIHFGTVASGNMVMKSGKDRDYLALIAKKYKAKIVGFEMEGAGVDNQVLDVIVVKGVCDYADSHKNKDWQPYAAFVGAATFKALV</sequence>
<dbReference type="InterPro" id="IPR000845">
    <property type="entry name" value="Nucleoside_phosphorylase_d"/>
</dbReference>
<reference evidence="2" key="1">
    <citation type="journal article" date="2020" name="Stud. Mycol.">
        <title>101 Dothideomycetes genomes: a test case for predicting lifestyles and emergence of pathogens.</title>
        <authorList>
            <person name="Haridas S."/>
            <person name="Albert R."/>
            <person name="Binder M."/>
            <person name="Bloem J."/>
            <person name="Labutti K."/>
            <person name="Salamov A."/>
            <person name="Andreopoulos B."/>
            <person name="Baker S."/>
            <person name="Barry K."/>
            <person name="Bills G."/>
            <person name="Bluhm B."/>
            <person name="Cannon C."/>
            <person name="Castanera R."/>
            <person name="Culley D."/>
            <person name="Daum C."/>
            <person name="Ezra D."/>
            <person name="Gonzalez J."/>
            <person name="Henrissat B."/>
            <person name="Kuo A."/>
            <person name="Liang C."/>
            <person name="Lipzen A."/>
            <person name="Lutzoni F."/>
            <person name="Magnuson J."/>
            <person name="Mondo S."/>
            <person name="Nolan M."/>
            <person name="Ohm R."/>
            <person name="Pangilinan J."/>
            <person name="Park H.-J."/>
            <person name="Ramirez L."/>
            <person name="Alfaro M."/>
            <person name="Sun H."/>
            <person name="Tritt A."/>
            <person name="Yoshinaga Y."/>
            <person name="Zwiers L.-H."/>
            <person name="Turgeon B."/>
            <person name="Goodwin S."/>
            <person name="Spatafora J."/>
            <person name="Crous P."/>
            <person name="Grigoriev I."/>
        </authorList>
    </citation>
    <scope>NUCLEOTIDE SEQUENCE</scope>
    <source>
        <strain evidence="2">CBS 123094</strain>
    </source>
</reference>
<dbReference type="PANTHER" id="PTHR46082:SF6">
    <property type="entry name" value="AAA+ ATPASE DOMAIN-CONTAINING PROTEIN-RELATED"/>
    <property type="match status" value="1"/>
</dbReference>
<evidence type="ECO:0000313" key="3">
    <source>
        <dbReference type="Proteomes" id="UP000799779"/>
    </source>
</evidence>
<dbReference type="Proteomes" id="UP000799779">
    <property type="component" value="Unassembled WGS sequence"/>
</dbReference>
<dbReference type="EMBL" id="ML977576">
    <property type="protein sequence ID" value="KAF2002629.1"/>
    <property type="molecule type" value="Genomic_DNA"/>
</dbReference>
<dbReference type="Gene3D" id="3.40.50.1580">
    <property type="entry name" value="Nucleoside phosphorylase domain"/>
    <property type="match status" value="1"/>
</dbReference>
<dbReference type="AlphaFoldDB" id="A0A6A5WPD4"/>
<dbReference type="OrthoDB" id="194358at2759"/>
<evidence type="ECO:0000259" key="1">
    <source>
        <dbReference type="Pfam" id="PF01048"/>
    </source>
</evidence>
<dbReference type="InterPro" id="IPR053137">
    <property type="entry name" value="NLR-like"/>
</dbReference>
<proteinExistence type="predicted"/>
<name>A0A6A5WPD4_9PLEO</name>
<keyword evidence="3" id="KW-1185">Reference proteome</keyword>
<feature type="non-terminal residue" evidence="2">
    <location>
        <position position="1"/>
    </location>
</feature>
<organism evidence="2 3">
    <name type="scientific">Amniculicola lignicola CBS 123094</name>
    <dbReference type="NCBI Taxonomy" id="1392246"/>
    <lineage>
        <taxon>Eukaryota</taxon>
        <taxon>Fungi</taxon>
        <taxon>Dikarya</taxon>
        <taxon>Ascomycota</taxon>
        <taxon>Pezizomycotina</taxon>
        <taxon>Dothideomycetes</taxon>
        <taxon>Pleosporomycetidae</taxon>
        <taxon>Pleosporales</taxon>
        <taxon>Amniculicolaceae</taxon>
        <taxon>Amniculicola</taxon>
    </lineage>
</organism>
<dbReference type="GO" id="GO:0009116">
    <property type="term" value="P:nucleoside metabolic process"/>
    <property type="evidence" value="ECO:0007669"/>
    <property type="project" value="InterPro"/>
</dbReference>
<feature type="domain" description="Nucleoside phosphorylase" evidence="1">
    <location>
        <begin position="9"/>
        <end position="161"/>
    </location>
</feature>
<dbReference type="GO" id="GO:0003824">
    <property type="term" value="F:catalytic activity"/>
    <property type="evidence" value="ECO:0007669"/>
    <property type="project" value="InterPro"/>
</dbReference>
<dbReference type="InterPro" id="IPR035994">
    <property type="entry name" value="Nucleoside_phosphorylase_sf"/>
</dbReference>
<gene>
    <name evidence="2" type="ORF">P154DRAFT_416251</name>
</gene>
<dbReference type="Pfam" id="PF01048">
    <property type="entry name" value="PNP_UDP_1"/>
    <property type="match status" value="1"/>
</dbReference>
<dbReference type="SUPFAM" id="SSF53167">
    <property type="entry name" value="Purine and uridine phosphorylases"/>
    <property type="match status" value="1"/>
</dbReference>
<accession>A0A6A5WPD4</accession>